<dbReference type="Proteomes" id="UP000199670">
    <property type="component" value="Unassembled WGS sequence"/>
</dbReference>
<dbReference type="AlphaFoldDB" id="A0A1C4CR03"/>
<evidence type="ECO:0008006" key="4">
    <source>
        <dbReference type="Google" id="ProtNLM"/>
    </source>
</evidence>
<protein>
    <recommendedName>
        <fullName evidence="4">Lipoprotein</fullName>
    </recommendedName>
</protein>
<evidence type="ECO:0000313" key="3">
    <source>
        <dbReference type="Proteomes" id="UP000199670"/>
    </source>
</evidence>
<gene>
    <name evidence="2" type="ORF">GA0061081_11048</name>
</gene>
<dbReference type="RefSeq" id="WP_091349677.1">
    <property type="nucleotide sequence ID" value="NZ_FMAQ01000010.1"/>
</dbReference>
<evidence type="ECO:0000256" key="1">
    <source>
        <dbReference type="SAM" id="SignalP"/>
    </source>
</evidence>
<keyword evidence="3" id="KW-1185">Reference proteome</keyword>
<reference evidence="3" key="1">
    <citation type="submission" date="2016-08" db="EMBL/GenBank/DDBJ databases">
        <authorList>
            <person name="Varghese N."/>
            <person name="Submissions Spin"/>
        </authorList>
    </citation>
    <scope>NUCLEOTIDE SEQUENCE [LARGE SCALE GENOMIC DNA]</scope>
    <source>
        <strain evidence="3">R-53248</strain>
    </source>
</reference>
<feature type="chain" id="PRO_5008690126" description="Lipoprotein" evidence="1">
    <location>
        <begin position="20"/>
        <end position="143"/>
    </location>
</feature>
<sequence length="143" mass="17301">MLKRIVAFLLMAFALSGCSPEVTEDMLIGKWICHNQGVYNIGKNANDERNYEINDIPVRYEKHEDNSMTKQSYNLVPEKFSFKRYRKEHHNLDKNIEYEYIWEYQYVSDDEFKYVHTYSSRYIQTKKPSELDVWTTTCFRQKN</sequence>
<accession>A0A1C4CR03</accession>
<evidence type="ECO:0000313" key="2">
    <source>
        <dbReference type="EMBL" id="SCC21480.1"/>
    </source>
</evidence>
<dbReference type="PROSITE" id="PS51257">
    <property type="entry name" value="PROKAR_LIPOPROTEIN"/>
    <property type="match status" value="1"/>
</dbReference>
<feature type="signal peptide" evidence="1">
    <location>
        <begin position="1"/>
        <end position="19"/>
    </location>
</feature>
<name>A0A1C4CR03_9GAMM</name>
<proteinExistence type="predicted"/>
<dbReference type="OrthoDB" id="7058672at2"/>
<dbReference type="EMBL" id="FMAQ01000010">
    <property type="protein sequence ID" value="SCC21480.1"/>
    <property type="molecule type" value="Genomic_DNA"/>
</dbReference>
<organism evidence="2 3">
    <name type="scientific">Gilliamella bombicola</name>
    <dbReference type="NCBI Taxonomy" id="1798182"/>
    <lineage>
        <taxon>Bacteria</taxon>
        <taxon>Pseudomonadati</taxon>
        <taxon>Pseudomonadota</taxon>
        <taxon>Gammaproteobacteria</taxon>
        <taxon>Orbales</taxon>
        <taxon>Orbaceae</taxon>
        <taxon>Gilliamella</taxon>
    </lineage>
</organism>
<keyword evidence="1" id="KW-0732">Signal</keyword>